<accession>A0ABU5ND71</accession>
<sequence length="480" mass="54638">MFIAQDDSACNNAESQTNKISISGNIVPSHWYHRLLRPCGKSDTTGIAILSELVFLHRYNGNSEFQLNFNYFKRKFNFGASQTKDAVIRLEQAELLKRSLRTVIVSGRRFTNEMFLVLHIENVLKLNSQDQAKKFPLSGRKEKTDSLEISSDNKIKKNLSRNRSSGSNFYSNSFLEKENSSATVICKQRFSLASFYPLVQSDIDKLQTLCGRQFSGNAINEILQNLSIKLPNHSFPHKSAFIKYMGKALAHEMRDAVKISNESFKIKNNVTSEEIATQAREEFLNEIENSRDTSPKMQLSRKLAGILEPSVAYNFLMLASFFDNTESLKTDSFKIILRKKLELSSSDHSLILAQVQSVYGNHINRLEYEAPPHITLSQNVQTTDTSFKQPRALQKDETKVFEGIWGEIRQGLIDYYGSGGNAMDNAWFSKLIANVDADNKKLTLKAPTKFIKDWVQSNYTHLIDKLCSLHSYSLEEVQYA</sequence>
<dbReference type="EMBL" id="JARJFB010000080">
    <property type="protein sequence ID" value="MEA0971091.1"/>
    <property type="molecule type" value="Genomic_DNA"/>
</dbReference>
<dbReference type="Proteomes" id="UP001291687">
    <property type="component" value="Unassembled WGS sequence"/>
</dbReference>
<evidence type="ECO:0000259" key="1">
    <source>
        <dbReference type="Pfam" id="PF11638"/>
    </source>
</evidence>
<protein>
    <submittedName>
        <fullName evidence="2">DnaA-like protein</fullName>
    </submittedName>
</protein>
<feature type="domain" description="DnaA N-terminal" evidence="1">
    <location>
        <begin position="425"/>
        <end position="468"/>
    </location>
</feature>
<evidence type="ECO:0000313" key="3">
    <source>
        <dbReference type="Proteomes" id="UP001291687"/>
    </source>
</evidence>
<comment type="caution">
    <text evidence="2">The sequence shown here is derived from an EMBL/GenBank/DDBJ whole genome shotgun (WGS) entry which is preliminary data.</text>
</comment>
<proteinExistence type="predicted"/>
<dbReference type="RefSeq" id="WP_322776993.1">
    <property type="nucleotide sequence ID" value="NZ_JARJFB010000080.1"/>
</dbReference>
<name>A0ABU5ND71_9RICK</name>
<organism evidence="2 3">
    <name type="scientific">Candidatus Megaera venefica</name>
    <dbReference type="NCBI Taxonomy" id="2055910"/>
    <lineage>
        <taxon>Bacteria</taxon>
        <taxon>Pseudomonadati</taxon>
        <taxon>Pseudomonadota</taxon>
        <taxon>Alphaproteobacteria</taxon>
        <taxon>Rickettsiales</taxon>
        <taxon>Rickettsiaceae</taxon>
        <taxon>Candidatus Megaera</taxon>
    </lineage>
</organism>
<dbReference type="InterPro" id="IPR038454">
    <property type="entry name" value="DnaA_N_sf"/>
</dbReference>
<gene>
    <name evidence="2" type="ORF">Megvenef_01063</name>
</gene>
<keyword evidence="3" id="KW-1185">Reference proteome</keyword>
<reference evidence="2 3" key="1">
    <citation type="submission" date="2023-03" db="EMBL/GenBank/DDBJ databases">
        <title>Host association and intracellularity evolved multiple times independently in the Rickettsiales.</title>
        <authorList>
            <person name="Castelli M."/>
            <person name="Nardi T."/>
            <person name="Gammuto L."/>
            <person name="Bellinzona G."/>
            <person name="Sabaneyeva E."/>
            <person name="Potekhin A."/>
            <person name="Serra V."/>
            <person name="Petroni G."/>
            <person name="Sassera D."/>
        </authorList>
    </citation>
    <scope>NUCLEOTIDE SEQUENCE [LARGE SCALE GENOMIC DNA]</scope>
    <source>
        <strain evidence="2 3">Sr 2-6</strain>
    </source>
</reference>
<dbReference type="Gene3D" id="3.30.300.180">
    <property type="match status" value="1"/>
</dbReference>
<dbReference type="InterPro" id="IPR024633">
    <property type="entry name" value="DnaA_N_dom"/>
</dbReference>
<evidence type="ECO:0000313" key="2">
    <source>
        <dbReference type="EMBL" id="MEA0971091.1"/>
    </source>
</evidence>
<dbReference type="Pfam" id="PF11638">
    <property type="entry name" value="DnaA_N"/>
    <property type="match status" value="1"/>
</dbReference>